<dbReference type="PANTHER" id="PTHR43767:SF1">
    <property type="entry name" value="NONRIBOSOMAL PEPTIDE SYNTHASE PES1 (EUROFUNG)-RELATED"/>
    <property type="match status" value="1"/>
</dbReference>
<dbReference type="HOGENOM" id="CLU_000022_59_1_11"/>
<proteinExistence type="predicted"/>
<dbReference type="PANTHER" id="PTHR43767">
    <property type="entry name" value="LONG-CHAIN-FATTY-ACID--COA LIGASE"/>
    <property type="match status" value="1"/>
</dbReference>
<dbReference type="KEGG" id="ica:Intca_1412"/>
<dbReference type="AlphaFoldDB" id="E6S733"/>
<reference evidence="2 3" key="1">
    <citation type="journal article" date="2010" name="Stand. Genomic Sci.">
        <title>Complete genome sequence of Intrasporangium calvum type strain (7 KIP).</title>
        <authorList>
            <person name="Del Rio T.G."/>
            <person name="Chertkov O."/>
            <person name="Yasawong M."/>
            <person name="Lucas S."/>
            <person name="Deshpande S."/>
            <person name="Cheng J.F."/>
            <person name="Detter C."/>
            <person name="Tapia R."/>
            <person name="Han C."/>
            <person name="Goodwin L."/>
            <person name="Pitluck S."/>
            <person name="Liolios K."/>
            <person name="Ivanova N."/>
            <person name="Mavromatis K."/>
            <person name="Pati A."/>
            <person name="Chen A."/>
            <person name="Palaniappan K."/>
            <person name="Land M."/>
            <person name="Hauser L."/>
            <person name="Chang Y.J."/>
            <person name="Jeffries C.D."/>
            <person name="Rohde M."/>
            <person name="Pukall R."/>
            <person name="Sikorski J."/>
            <person name="Goker M."/>
            <person name="Woyke T."/>
            <person name="Bristow J."/>
            <person name="Eisen J.A."/>
            <person name="Markowitz V."/>
            <person name="Hugenholtz P."/>
            <person name="Kyrpides N.C."/>
            <person name="Klenk H.P."/>
            <person name="Lapidus A."/>
        </authorList>
    </citation>
    <scope>NUCLEOTIDE SEQUENCE [LARGE SCALE GENOMIC DNA]</scope>
    <source>
        <strain evidence="3">ATCC 23552 / DSM 43043 / JCM 3097 / NBRC 12989 / 7 KIP</strain>
    </source>
</reference>
<dbReference type="STRING" id="710696.Intca_1412"/>
<name>E6S733_INTC7</name>
<dbReference type="eggNOG" id="COG0318">
    <property type="taxonomic scope" value="Bacteria"/>
</dbReference>
<dbReference type="InterPro" id="IPR042099">
    <property type="entry name" value="ANL_N_sf"/>
</dbReference>
<evidence type="ECO:0000313" key="3">
    <source>
        <dbReference type="Proteomes" id="UP000008914"/>
    </source>
</evidence>
<sequence length="323" mass="33904">MTDHVRPEEHADPVAAVLSARRTGAALSLTTSGSTGPTPRRVLRTTESWWGCFPAYSDLTGVRRGARVWVPGTLRSTMNLFAAVHAAWAGAELVAGAQSATHACLTPAQLERRGSDLPAGARIVVAGAGLPDGVAAAARQRGLRIDHYYGAAELSFVAASDAGDGRLRPFPGVEVEVRDEPVTGTIWVRSDWVCDGYDGPPGSLRRAEDGWASVGDLGRLDGSVLTVLGRPDAVVTAGATVLVSDVEAVLHPVARGTVVVHGVPHPSLGEVVAVTLTDGRDRAGLEHVARARLPVSHRPRVWRVVPELPLTEAGKVDRAALGR</sequence>
<dbReference type="InterPro" id="IPR000873">
    <property type="entry name" value="AMP-dep_synth/lig_dom"/>
</dbReference>
<dbReference type="InterPro" id="IPR050237">
    <property type="entry name" value="ATP-dep_AMP-bd_enzyme"/>
</dbReference>
<dbReference type="Gene3D" id="3.30.300.30">
    <property type="match status" value="1"/>
</dbReference>
<feature type="domain" description="AMP-dependent synthetase/ligase" evidence="1">
    <location>
        <begin position="63"/>
        <end position="197"/>
    </location>
</feature>
<keyword evidence="2" id="KW-0436">Ligase</keyword>
<dbReference type="GO" id="GO:0016878">
    <property type="term" value="F:acid-thiol ligase activity"/>
    <property type="evidence" value="ECO:0007669"/>
    <property type="project" value="UniProtKB-ARBA"/>
</dbReference>
<dbReference type="SUPFAM" id="SSF56801">
    <property type="entry name" value="Acetyl-CoA synthetase-like"/>
    <property type="match status" value="1"/>
</dbReference>
<gene>
    <name evidence="2" type="ordered locus">Intca_1412</name>
</gene>
<keyword evidence="3" id="KW-1185">Reference proteome</keyword>
<dbReference type="InterPro" id="IPR045851">
    <property type="entry name" value="AMP-bd_C_sf"/>
</dbReference>
<dbReference type="EMBL" id="CP002343">
    <property type="protein sequence ID" value="ADU47928.1"/>
    <property type="molecule type" value="Genomic_DNA"/>
</dbReference>
<evidence type="ECO:0000259" key="1">
    <source>
        <dbReference type="Pfam" id="PF00501"/>
    </source>
</evidence>
<dbReference type="Gene3D" id="3.40.50.12780">
    <property type="entry name" value="N-terminal domain of ligase-like"/>
    <property type="match status" value="1"/>
</dbReference>
<accession>E6S733</accession>
<evidence type="ECO:0000313" key="2">
    <source>
        <dbReference type="EMBL" id="ADU47928.1"/>
    </source>
</evidence>
<dbReference type="Pfam" id="PF00501">
    <property type="entry name" value="AMP-binding"/>
    <property type="match status" value="1"/>
</dbReference>
<dbReference type="RefSeq" id="WP_013492244.1">
    <property type="nucleotide sequence ID" value="NC_014830.1"/>
</dbReference>
<protein>
    <submittedName>
        <fullName evidence="2">AMP-dependent synthetase and ligase</fullName>
    </submittedName>
</protein>
<organism evidence="2 3">
    <name type="scientific">Intrasporangium calvum (strain ATCC 23552 / DSM 43043 / JCM 3097 / NBRC 12989 / NCIMB 10167 / NRRL B-3866 / 7 KIP)</name>
    <dbReference type="NCBI Taxonomy" id="710696"/>
    <lineage>
        <taxon>Bacteria</taxon>
        <taxon>Bacillati</taxon>
        <taxon>Actinomycetota</taxon>
        <taxon>Actinomycetes</taxon>
        <taxon>Micrococcales</taxon>
        <taxon>Intrasporangiaceae</taxon>
        <taxon>Intrasporangium</taxon>
    </lineage>
</organism>
<dbReference type="Proteomes" id="UP000008914">
    <property type="component" value="Chromosome"/>
</dbReference>